<reference evidence="8" key="1">
    <citation type="submission" date="2021-02" db="EMBL/GenBank/DDBJ databases">
        <authorList>
            <person name="Dougan E. K."/>
            <person name="Rhodes N."/>
            <person name="Thang M."/>
            <person name="Chan C."/>
        </authorList>
    </citation>
    <scope>NUCLEOTIDE SEQUENCE</scope>
</reference>
<dbReference type="Pfam" id="PF05277">
    <property type="entry name" value="DUF726"/>
    <property type="match status" value="2"/>
</dbReference>
<keyword evidence="5 6" id="KW-0472">Membrane</keyword>
<dbReference type="Gene3D" id="3.40.50.1820">
    <property type="entry name" value="alpha/beta hydrolase"/>
    <property type="match status" value="1"/>
</dbReference>
<dbReference type="Gene3D" id="2.30.42.10">
    <property type="match status" value="1"/>
</dbReference>
<evidence type="ECO:0000256" key="5">
    <source>
        <dbReference type="ARBA" id="ARBA00023136"/>
    </source>
</evidence>
<protein>
    <recommendedName>
        <fullName evidence="7">PDZ domain-containing protein</fullName>
    </recommendedName>
</protein>
<dbReference type="EMBL" id="CAJNNV010027402">
    <property type="protein sequence ID" value="CAE8620258.1"/>
    <property type="molecule type" value="Genomic_DNA"/>
</dbReference>
<comment type="similarity">
    <text evidence="2">Belongs to the TMCO4 family.</text>
</comment>
<organism evidence="8 9">
    <name type="scientific">Polarella glacialis</name>
    <name type="common">Dinoflagellate</name>
    <dbReference type="NCBI Taxonomy" id="89957"/>
    <lineage>
        <taxon>Eukaryota</taxon>
        <taxon>Sar</taxon>
        <taxon>Alveolata</taxon>
        <taxon>Dinophyceae</taxon>
        <taxon>Suessiales</taxon>
        <taxon>Suessiaceae</taxon>
        <taxon>Polarella</taxon>
    </lineage>
</organism>
<proteinExistence type="inferred from homology"/>
<evidence type="ECO:0000313" key="8">
    <source>
        <dbReference type="EMBL" id="CAE8620258.1"/>
    </source>
</evidence>
<evidence type="ECO:0000256" key="4">
    <source>
        <dbReference type="ARBA" id="ARBA00022989"/>
    </source>
</evidence>
<dbReference type="AlphaFoldDB" id="A0A813G7N4"/>
<feature type="transmembrane region" description="Helical" evidence="6">
    <location>
        <begin position="302"/>
        <end position="321"/>
    </location>
</feature>
<dbReference type="Pfam" id="PF00595">
    <property type="entry name" value="PDZ"/>
    <property type="match status" value="1"/>
</dbReference>
<dbReference type="InterPro" id="IPR036034">
    <property type="entry name" value="PDZ_sf"/>
</dbReference>
<keyword evidence="3 6" id="KW-0812">Transmembrane</keyword>
<evidence type="ECO:0000256" key="1">
    <source>
        <dbReference type="ARBA" id="ARBA00004141"/>
    </source>
</evidence>
<dbReference type="PANTHER" id="PTHR17920">
    <property type="entry name" value="TRANSMEMBRANE AND COILED-COIL DOMAIN-CONTAINING PROTEIN 4 TMCO4"/>
    <property type="match status" value="1"/>
</dbReference>
<comment type="subcellular location">
    <subcellularLocation>
        <location evidence="1">Membrane</location>
        <topology evidence="1">Multi-pass membrane protein</topology>
    </subcellularLocation>
</comment>
<keyword evidence="4 6" id="KW-1133">Transmembrane helix</keyword>
<evidence type="ECO:0000256" key="2">
    <source>
        <dbReference type="ARBA" id="ARBA00009824"/>
    </source>
</evidence>
<dbReference type="SUPFAM" id="SSF53474">
    <property type="entry name" value="alpha/beta-Hydrolases"/>
    <property type="match status" value="1"/>
</dbReference>
<feature type="non-terminal residue" evidence="8">
    <location>
        <position position="759"/>
    </location>
</feature>
<feature type="domain" description="PDZ" evidence="7">
    <location>
        <begin position="118"/>
        <end position="179"/>
    </location>
</feature>
<dbReference type="InterPro" id="IPR001478">
    <property type="entry name" value="PDZ"/>
</dbReference>
<dbReference type="InterPro" id="IPR029058">
    <property type="entry name" value="AB_hydrolase_fold"/>
</dbReference>
<dbReference type="InterPro" id="IPR007941">
    <property type="entry name" value="DUF726"/>
</dbReference>
<evidence type="ECO:0000256" key="3">
    <source>
        <dbReference type="ARBA" id="ARBA00022692"/>
    </source>
</evidence>
<evidence type="ECO:0000256" key="6">
    <source>
        <dbReference type="SAM" id="Phobius"/>
    </source>
</evidence>
<evidence type="ECO:0000259" key="7">
    <source>
        <dbReference type="Pfam" id="PF00595"/>
    </source>
</evidence>
<dbReference type="PANTHER" id="PTHR17920:SF3">
    <property type="entry name" value="TRANSMEMBRANE AND COILED-COIL DOMAIN-CONTAINING PROTEIN 4"/>
    <property type="match status" value="1"/>
</dbReference>
<sequence length="759" mass="81403">SSACWWDLGGEDAAVPFLGKVPLVDRALATSAAKAAQDLNSGRLWCSKACCLAYSSPSDARIGVLFQESRHSEALSQLGVLSEMELFSTARHHAWQRPGNDSTAQAEEAKDSFTLEVSPGQDHLGFTLDGLPPKPQLHIFEVKRNSWAARSGIKKGDRLALVGDRRARDFESGEFRRMLSTVRPLRLTFARVSQPSPCGRDPLAQDEALLRSQDVWDTGMPLPRSWLLAREMLALLLGAAGGSFDARSRAALLGMFCHLGVPPKLSSCWEFQLGGALFEALEATSILQAQKEKRKSWNRSKMALATAGGGLLLAVTGGLAAPIVAPALAAGAAAVGSTAAAAATALGLAQTGIVVGGAIAGFGTLFTSLGTAGAVALFGATGAGLTSWKMSRRWGDLKEFSFEPLASRKWLVKEVIEIADTETARELDAAVAANFGQLAKDAVVPLAGGGLAALRKGSELVRRETVLRPESGSASSDPFVRYHFQHQIDQALHSVHLVLFVSGWIRDRSDFYDPWNEAAQTFFPSSGHLALQWETKELLDMSAVFGQMIVSEAASSTASFWMKSTAAAGVAAGSLAAMTIAWPVWIVSSMANLDNAWLVCVERARLAGKCLAHVLADRHNVGQRPVTLVGHSMGARLLVYCLLELYSMGEFHAVDDVILLGTPVTTGASKWRQVRAVASGRVINGYLKSDWILAFLYRYLEWGVSVAGLSEVKVPGIENFNLEGLGISGHTDYPRHVANILAKMRIGERQEPPLSVYIS</sequence>
<accession>A0A813G7N4</accession>
<gene>
    <name evidence="8" type="ORF">PGLA1383_LOCUS37821</name>
</gene>
<feature type="transmembrane region" description="Helical" evidence="6">
    <location>
        <begin position="353"/>
        <end position="380"/>
    </location>
</feature>
<name>A0A813G7N4_POLGL</name>
<evidence type="ECO:0000313" key="9">
    <source>
        <dbReference type="Proteomes" id="UP000654075"/>
    </source>
</evidence>
<dbReference type="GO" id="GO:0016020">
    <property type="term" value="C:membrane"/>
    <property type="evidence" value="ECO:0007669"/>
    <property type="project" value="UniProtKB-SubCell"/>
</dbReference>
<keyword evidence="9" id="KW-1185">Reference proteome</keyword>
<dbReference type="OrthoDB" id="277931at2759"/>
<dbReference type="Proteomes" id="UP000654075">
    <property type="component" value="Unassembled WGS sequence"/>
</dbReference>
<dbReference type="SUPFAM" id="SSF50156">
    <property type="entry name" value="PDZ domain-like"/>
    <property type="match status" value="1"/>
</dbReference>
<comment type="caution">
    <text evidence="8">The sequence shown here is derived from an EMBL/GenBank/DDBJ whole genome shotgun (WGS) entry which is preliminary data.</text>
</comment>